<dbReference type="GO" id="GO:0005886">
    <property type="term" value="C:plasma membrane"/>
    <property type="evidence" value="ECO:0007669"/>
    <property type="project" value="TreeGrafter"/>
</dbReference>
<evidence type="ECO:0000256" key="9">
    <source>
        <dbReference type="ARBA" id="ARBA00023012"/>
    </source>
</evidence>
<evidence type="ECO:0000256" key="6">
    <source>
        <dbReference type="ARBA" id="ARBA00022692"/>
    </source>
</evidence>
<evidence type="ECO:0000256" key="5">
    <source>
        <dbReference type="ARBA" id="ARBA00022679"/>
    </source>
</evidence>
<keyword evidence="8 12" id="KW-1133">Transmembrane helix</keyword>
<proteinExistence type="predicted"/>
<sequence length="447" mass="47392">MRRDGRPGLAIPAKGAVLVALIACAAVAIAIVGMLLIDREARQLSAAEGAARDLASLETKLPGVLTDPELAVMGRSALQEIGRIAEEEGQLRIVHLRTPGQRPADWPATRPLGGGYVLFEGADGARAAGIRRQLADGSEVLVGRTVQGTGPLRETLLGWGAAIALLIIAMAALAAWIVGRSISRRIAELNQLCEDVEGGDVHARHTVSGGDEIALLARHMNRMLDELERRLEALRDTTDGLAHDLRTPLARVQGRLSRIEDLAGNDRCGAEIRLAATELDRLMESFNALLDLREIETEAPVTTTPFDVVQAVEDAIDLYEAVAEDEYGITIRRDFTRCTAAGNASLIVRAAANLIDNAIKASAQGSDIVVAVDCTEDCVAISVRDSGIGLTAKPRGQASTLGGHGIGLRIVRAVARRHGGEFSLTDLSPGARATLTLPRLAGMRQVS</sequence>
<evidence type="ECO:0000256" key="12">
    <source>
        <dbReference type="SAM" id="Phobius"/>
    </source>
</evidence>
<keyword evidence="5" id="KW-0808">Transferase</keyword>
<feature type="transmembrane region" description="Helical" evidence="12">
    <location>
        <begin position="15"/>
        <end position="37"/>
    </location>
</feature>
<evidence type="ECO:0000256" key="11">
    <source>
        <dbReference type="SAM" id="Coils"/>
    </source>
</evidence>
<dbReference type="InterPro" id="IPR036890">
    <property type="entry name" value="HATPase_C_sf"/>
</dbReference>
<keyword evidence="16" id="KW-1185">Reference proteome</keyword>
<feature type="coiled-coil region" evidence="11">
    <location>
        <begin position="217"/>
        <end position="244"/>
    </location>
</feature>
<keyword evidence="7" id="KW-0418">Kinase</keyword>
<evidence type="ECO:0000256" key="1">
    <source>
        <dbReference type="ARBA" id="ARBA00000085"/>
    </source>
</evidence>
<dbReference type="SUPFAM" id="SSF55874">
    <property type="entry name" value="ATPase domain of HSP90 chaperone/DNA topoisomerase II/histidine kinase"/>
    <property type="match status" value="1"/>
</dbReference>
<dbReference type="SMART" id="SM00388">
    <property type="entry name" value="HisKA"/>
    <property type="match status" value="1"/>
</dbReference>
<feature type="domain" description="Histidine kinase" evidence="13">
    <location>
        <begin position="240"/>
        <end position="441"/>
    </location>
</feature>
<protein>
    <recommendedName>
        <fullName evidence="3">histidine kinase</fullName>
        <ecNumber evidence="3">2.7.13.3</ecNumber>
    </recommendedName>
</protein>
<dbReference type="Proteomes" id="UP000198462">
    <property type="component" value="Unassembled WGS sequence"/>
</dbReference>
<dbReference type="Gene3D" id="1.10.287.130">
    <property type="match status" value="1"/>
</dbReference>
<dbReference type="InterPro" id="IPR003661">
    <property type="entry name" value="HisK_dim/P_dom"/>
</dbReference>
<gene>
    <name evidence="15" type="ORF">B5C34_01985</name>
</gene>
<dbReference type="Pfam" id="PF00512">
    <property type="entry name" value="HisKA"/>
    <property type="match status" value="1"/>
</dbReference>
<dbReference type="SUPFAM" id="SSF47384">
    <property type="entry name" value="Homodimeric domain of signal transducing histidine kinase"/>
    <property type="match status" value="1"/>
</dbReference>
<evidence type="ECO:0000313" key="15">
    <source>
        <dbReference type="EMBL" id="OWV32343.1"/>
    </source>
</evidence>
<dbReference type="InterPro" id="IPR050428">
    <property type="entry name" value="TCS_sensor_his_kinase"/>
</dbReference>
<dbReference type="InterPro" id="IPR036097">
    <property type="entry name" value="HisK_dim/P_sf"/>
</dbReference>
<evidence type="ECO:0000256" key="7">
    <source>
        <dbReference type="ARBA" id="ARBA00022777"/>
    </source>
</evidence>
<organism evidence="15 16">
    <name type="scientific">Pacificimonas flava</name>
    <dbReference type="NCBI Taxonomy" id="1234595"/>
    <lineage>
        <taxon>Bacteria</taxon>
        <taxon>Pseudomonadati</taxon>
        <taxon>Pseudomonadota</taxon>
        <taxon>Alphaproteobacteria</taxon>
        <taxon>Sphingomonadales</taxon>
        <taxon>Sphingosinicellaceae</taxon>
        <taxon>Pacificimonas</taxon>
    </lineage>
</organism>
<dbReference type="PROSITE" id="PS50109">
    <property type="entry name" value="HIS_KIN"/>
    <property type="match status" value="1"/>
</dbReference>
<keyword evidence="4" id="KW-0597">Phosphoprotein</keyword>
<dbReference type="InterPro" id="IPR003594">
    <property type="entry name" value="HATPase_dom"/>
</dbReference>
<dbReference type="Pfam" id="PF00672">
    <property type="entry name" value="HAMP"/>
    <property type="match status" value="1"/>
</dbReference>
<dbReference type="InterPro" id="IPR004358">
    <property type="entry name" value="Sig_transdc_His_kin-like_C"/>
</dbReference>
<name>A0A219B2J2_9SPHN</name>
<feature type="domain" description="HAMP" evidence="14">
    <location>
        <begin position="180"/>
        <end position="232"/>
    </location>
</feature>
<reference evidence="16" key="1">
    <citation type="submission" date="2017-05" db="EMBL/GenBank/DDBJ databases">
        <authorList>
            <person name="Lin X."/>
        </authorList>
    </citation>
    <scope>NUCLEOTIDE SEQUENCE [LARGE SCALE GENOMIC DNA]</scope>
    <source>
        <strain evidence="16">JLT2012</strain>
    </source>
</reference>
<dbReference type="InterPro" id="IPR005467">
    <property type="entry name" value="His_kinase_dom"/>
</dbReference>
<dbReference type="CDD" id="cd06225">
    <property type="entry name" value="HAMP"/>
    <property type="match status" value="1"/>
</dbReference>
<evidence type="ECO:0000256" key="10">
    <source>
        <dbReference type="ARBA" id="ARBA00023136"/>
    </source>
</evidence>
<accession>A0A219B2J2</accession>
<comment type="caution">
    <text evidence="15">The sequence shown here is derived from an EMBL/GenBank/DDBJ whole genome shotgun (WGS) entry which is preliminary data.</text>
</comment>
<dbReference type="SMART" id="SM00387">
    <property type="entry name" value="HATPase_c"/>
    <property type="match status" value="1"/>
</dbReference>
<evidence type="ECO:0000256" key="3">
    <source>
        <dbReference type="ARBA" id="ARBA00012438"/>
    </source>
</evidence>
<dbReference type="PANTHER" id="PTHR45436:SF8">
    <property type="entry name" value="HISTIDINE KINASE"/>
    <property type="match status" value="1"/>
</dbReference>
<dbReference type="EMBL" id="NFZT01000001">
    <property type="protein sequence ID" value="OWV32343.1"/>
    <property type="molecule type" value="Genomic_DNA"/>
</dbReference>
<dbReference type="PANTHER" id="PTHR45436">
    <property type="entry name" value="SENSOR HISTIDINE KINASE YKOH"/>
    <property type="match status" value="1"/>
</dbReference>
<evidence type="ECO:0000259" key="14">
    <source>
        <dbReference type="PROSITE" id="PS50885"/>
    </source>
</evidence>
<comment type="catalytic activity">
    <reaction evidence="1">
        <text>ATP + protein L-histidine = ADP + protein N-phospho-L-histidine.</text>
        <dbReference type="EC" id="2.7.13.3"/>
    </reaction>
</comment>
<feature type="transmembrane region" description="Helical" evidence="12">
    <location>
        <begin position="156"/>
        <end position="178"/>
    </location>
</feature>
<dbReference type="AlphaFoldDB" id="A0A219B2J2"/>
<dbReference type="CDD" id="cd00075">
    <property type="entry name" value="HATPase"/>
    <property type="match status" value="1"/>
</dbReference>
<dbReference type="InterPro" id="IPR003660">
    <property type="entry name" value="HAMP_dom"/>
</dbReference>
<keyword evidence="10 12" id="KW-0472">Membrane</keyword>
<evidence type="ECO:0000256" key="8">
    <source>
        <dbReference type="ARBA" id="ARBA00022989"/>
    </source>
</evidence>
<keyword evidence="6 12" id="KW-0812">Transmembrane</keyword>
<comment type="subcellular location">
    <subcellularLocation>
        <location evidence="2">Membrane</location>
    </subcellularLocation>
</comment>
<dbReference type="Gene3D" id="6.10.340.10">
    <property type="match status" value="1"/>
</dbReference>
<dbReference type="SMART" id="SM00304">
    <property type="entry name" value="HAMP"/>
    <property type="match status" value="1"/>
</dbReference>
<dbReference type="PROSITE" id="PS50885">
    <property type="entry name" value="HAMP"/>
    <property type="match status" value="1"/>
</dbReference>
<dbReference type="EC" id="2.7.13.3" evidence="3"/>
<evidence type="ECO:0000259" key="13">
    <source>
        <dbReference type="PROSITE" id="PS50109"/>
    </source>
</evidence>
<dbReference type="PRINTS" id="PR00344">
    <property type="entry name" value="BCTRLSENSOR"/>
</dbReference>
<evidence type="ECO:0000256" key="4">
    <source>
        <dbReference type="ARBA" id="ARBA00022553"/>
    </source>
</evidence>
<dbReference type="Gene3D" id="3.30.565.10">
    <property type="entry name" value="Histidine kinase-like ATPase, C-terminal domain"/>
    <property type="match status" value="1"/>
</dbReference>
<evidence type="ECO:0000256" key="2">
    <source>
        <dbReference type="ARBA" id="ARBA00004370"/>
    </source>
</evidence>
<evidence type="ECO:0000313" key="16">
    <source>
        <dbReference type="Proteomes" id="UP000198462"/>
    </source>
</evidence>
<dbReference type="GO" id="GO:0000155">
    <property type="term" value="F:phosphorelay sensor kinase activity"/>
    <property type="evidence" value="ECO:0007669"/>
    <property type="project" value="InterPro"/>
</dbReference>
<keyword evidence="9" id="KW-0902">Two-component regulatory system</keyword>
<dbReference type="SUPFAM" id="SSF158472">
    <property type="entry name" value="HAMP domain-like"/>
    <property type="match status" value="1"/>
</dbReference>
<dbReference type="CDD" id="cd00082">
    <property type="entry name" value="HisKA"/>
    <property type="match status" value="1"/>
</dbReference>
<dbReference type="Pfam" id="PF02518">
    <property type="entry name" value="HATPase_c"/>
    <property type="match status" value="1"/>
</dbReference>
<keyword evidence="11" id="KW-0175">Coiled coil</keyword>